<sequence>MMAETATAATDDKETPGTQENLQSRIEEDRWLIRECDLYYDEYKECTSLKGRFQQYFIYGETLDCNQWKKDYDNCCKWGSSKDLKAADALITSERNRRMERFRAHYRNDIWKKRDSPPTDWDKPLPDWMQKRNENSFLAQKAKEIKEGKQEEASKSCSIM</sequence>
<proteinExistence type="inferred from homology"/>
<dbReference type="EMBL" id="CADEBD010000283">
    <property type="protein sequence ID" value="CAB3228611.1"/>
    <property type="molecule type" value="Genomic_DNA"/>
</dbReference>
<comment type="similarity">
    <text evidence="1">Belongs to the UPF0545 family.</text>
</comment>
<dbReference type="OrthoDB" id="7479760at2759"/>
<gene>
    <name evidence="6" type="ORF">APLA_LOCUS3598</name>
</gene>
<dbReference type="AlphaFoldDB" id="A0A8S0Z8E0"/>
<dbReference type="Proteomes" id="UP000494256">
    <property type="component" value="Unassembled WGS sequence"/>
</dbReference>
<reference evidence="6 7" key="1">
    <citation type="submission" date="2020-04" db="EMBL/GenBank/DDBJ databases">
        <authorList>
            <person name="Wallbank WR R."/>
            <person name="Pardo Diaz C."/>
            <person name="Kozak K."/>
            <person name="Martin S."/>
            <person name="Jiggins C."/>
            <person name="Moest M."/>
            <person name="Warren A I."/>
            <person name="Byers J.R.P. K."/>
            <person name="Montejo-Kovacevich G."/>
            <person name="Yen C E."/>
        </authorList>
    </citation>
    <scope>NUCLEOTIDE SEQUENCE [LARGE SCALE GENOMIC DNA]</scope>
</reference>
<evidence type="ECO:0000256" key="3">
    <source>
        <dbReference type="ARBA" id="ARBA00044072"/>
    </source>
</evidence>
<dbReference type="PANTHER" id="PTHR28052:SF1">
    <property type="entry name" value="UPF0545 PROTEIN C22ORF39"/>
    <property type="match status" value="1"/>
</dbReference>
<evidence type="ECO:0000256" key="2">
    <source>
        <dbReference type="ARBA" id="ARBA00043942"/>
    </source>
</evidence>
<organism evidence="6 7">
    <name type="scientific">Arctia plantaginis</name>
    <name type="common">Wood tiger moth</name>
    <name type="synonym">Phalaena plantaginis</name>
    <dbReference type="NCBI Taxonomy" id="874455"/>
    <lineage>
        <taxon>Eukaryota</taxon>
        <taxon>Metazoa</taxon>
        <taxon>Ecdysozoa</taxon>
        <taxon>Arthropoda</taxon>
        <taxon>Hexapoda</taxon>
        <taxon>Insecta</taxon>
        <taxon>Pterygota</taxon>
        <taxon>Neoptera</taxon>
        <taxon>Endopterygota</taxon>
        <taxon>Lepidoptera</taxon>
        <taxon>Glossata</taxon>
        <taxon>Ditrysia</taxon>
        <taxon>Noctuoidea</taxon>
        <taxon>Erebidae</taxon>
        <taxon>Arctiinae</taxon>
        <taxon>Arctia</taxon>
    </lineage>
</organism>
<feature type="region of interest" description="Disordered" evidence="5">
    <location>
        <begin position="1"/>
        <end position="22"/>
    </location>
</feature>
<dbReference type="GO" id="GO:0043083">
    <property type="term" value="C:synaptic cleft"/>
    <property type="evidence" value="ECO:0007669"/>
    <property type="project" value="UniProtKB-SubCell"/>
</dbReference>
<comment type="caution">
    <text evidence="6">The sequence shown here is derived from an EMBL/GenBank/DDBJ whole genome shotgun (WGS) entry which is preliminary data.</text>
</comment>
<dbReference type="InterPro" id="IPR021475">
    <property type="entry name" value="Pants/Emi1-like"/>
</dbReference>
<evidence type="ECO:0000313" key="6">
    <source>
        <dbReference type="EMBL" id="CAB3228611.1"/>
    </source>
</evidence>
<dbReference type="Pfam" id="PF11326">
    <property type="entry name" value="PANTS-like"/>
    <property type="match status" value="1"/>
</dbReference>
<evidence type="ECO:0000313" key="7">
    <source>
        <dbReference type="Proteomes" id="UP000494256"/>
    </source>
</evidence>
<name>A0A8S0Z8E0_ARCPL</name>
<evidence type="ECO:0000256" key="5">
    <source>
        <dbReference type="SAM" id="MobiDB-lite"/>
    </source>
</evidence>
<comment type="subcellular location">
    <subcellularLocation>
        <location evidence="2">Synaptic cleft</location>
    </subcellularLocation>
</comment>
<evidence type="ECO:0000256" key="4">
    <source>
        <dbReference type="ARBA" id="ARBA00044235"/>
    </source>
</evidence>
<dbReference type="PANTHER" id="PTHR28052">
    <property type="entry name" value="UPF0545 PROTEIN C22ORF39"/>
    <property type="match status" value="1"/>
</dbReference>
<protein>
    <recommendedName>
        <fullName evidence="3">Synaptic plasticity regulator PANTS</fullName>
    </recommendedName>
    <alternativeName>
        <fullName evidence="4">Plasticity-associated neural transcript short</fullName>
    </alternativeName>
</protein>
<evidence type="ECO:0000256" key="1">
    <source>
        <dbReference type="ARBA" id="ARBA00006412"/>
    </source>
</evidence>
<accession>A0A8S0Z8E0</accession>